<proteinExistence type="predicted"/>
<feature type="region of interest" description="Disordered" evidence="1">
    <location>
        <begin position="25"/>
        <end position="44"/>
    </location>
</feature>
<sequence>MRNQIANQTIAQTIVILISTKPGSPLSGGPLPTGTQPPAPQFGGGTTDIAFLLGQAAPLPGGPASNANATQMDAVFWIETVIYDVEVPPLPAGTPPVVLDPVQKGAVPLVPQFVADIPFDPGKSFPGGKVKVATTQIQYSQKVMLDFRGLSWPHVSVASLVPSSPIPIPNHLLPLK</sequence>
<feature type="compositionally biased region" description="Low complexity" evidence="1">
    <location>
        <begin position="25"/>
        <end position="34"/>
    </location>
</feature>
<evidence type="ECO:0000256" key="1">
    <source>
        <dbReference type="SAM" id="MobiDB-lite"/>
    </source>
</evidence>
<reference evidence="2 3" key="1">
    <citation type="submission" date="2020-04" db="EMBL/GenBank/DDBJ databases">
        <title>Paraburkholderia sp. G-4-1-8 isolated from soil.</title>
        <authorList>
            <person name="Dahal R.H."/>
        </authorList>
    </citation>
    <scope>NUCLEOTIDE SEQUENCE [LARGE SCALE GENOMIC DNA]</scope>
    <source>
        <strain evidence="2 3">G-4-1-8</strain>
    </source>
</reference>
<evidence type="ECO:0000313" key="2">
    <source>
        <dbReference type="EMBL" id="NML30080.1"/>
    </source>
</evidence>
<dbReference type="Proteomes" id="UP000583127">
    <property type="component" value="Unassembled WGS sequence"/>
</dbReference>
<protein>
    <submittedName>
        <fullName evidence="2">Uncharacterized protein</fullName>
    </submittedName>
</protein>
<gene>
    <name evidence="2" type="ORF">HHL14_04455</name>
</gene>
<accession>A0A7X9X281</accession>
<name>A0A7X9X281_9BURK</name>
<dbReference type="RefSeq" id="WP_169496375.1">
    <property type="nucleotide sequence ID" value="NZ_JABBFZ010000002.1"/>
</dbReference>
<dbReference type="AlphaFoldDB" id="A0A7X9X281"/>
<organism evidence="2 3">
    <name type="scientific">Paraburkholderia antibiotica</name>
    <dbReference type="NCBI Taxonomy" id="2728839"/>
    <lineage>
        <taxon>Bacteria</taxon>
        <taxon>Pseudomonadati</taxon>
        <taxon>Pseudomonadota</taxon>
        <taxon>Betaproteobacteria</taxon>
        <taxon>Burkholderiales</taxon>
        <taxon>Burkholderiaceae</taxon>
        <taxon>Paraburkholderia</taxon>
    </lineage>
</organism>
<dbReference type="EMBL" id="JABBFZ010000002">
    <property type="protein sequence ID" value="NML30080.1"/>
    <property type="molecule type" value="Genomic_DNA"/>
</dbReference>
<evidence type="ECO:0000313" key="3">
    <source>
        <dbReference type="Proteomes" id="UP000583127"/>
    </source>
</evidence>
<keyword evidence="3" id="KW-1185">Reference proteome</keyword>
<comment type="caution">
    <text evidence="2">The sequence shown here is derived from an EMBL/GenBank/DDBJ whole genome shotgun (WGS) entry which is preliminary data.</text>
</comment>